<feature type="compositionally biased region" description="Basic and acidic residues" evidence="4">
    <location>
        <begin position="440"/>
        <end position="452"/>
    </location>
</feature>
<dbReference type="CDD" id="cd00067">
    <property type="entry name" value="GAL4"/>
    <property type="match status" value="1"/>
</dbReference>
<organism evidence="5 6">
    <name type="scientific">Aspergillus luchuensis (strain CBS 106.47)</name>
    <dbReference type="NCBI Taxonomy" id="1137211"/>
    <lineage>
        <taxon>Eukaryota</taxon>
        <taxon>Fungi</taxon>
        <taxon>Dikarya</taxon>
        <taxon>Ascomycota</taxon>
        <taxon>Pezizomycotina</taxon>
        <taxon>Eurotiomycetes</taxon>
        <taxon>Eurotiomycetidae</taxon>
        <taxon>Eurotiales</taxon>
        <taxon>Aspergillaceae</taxon>
        <taxon>Aspergillus</taxon>
        <taxon>Aspergillus subgen. Circumdati</taxon>
    </lineage>
</organism>
<dbReference type="Proteomes" id="UP000184063">
    <property type="component" value="Unassembled WGS sequence"/>
</dbReference>
<dbReference type="EMBL" id="KV878277">
    <property type="protein sequence ID" value="OJZ79682.1"/>
    <property type="molecule type" value="Genomic_DNA"/>
</dbReference>
<proteinExistence type="predicted"/>
<feature type="region of interest" description="Disordered" evidence="4">
    <location>
        <begin position="1"/>
        <end position="26"/>
    </location>
</feature>
<feature type="compositionally biased region" description="Polar residues" evidence="4">
    <location>
        <begin position="275"/>
        <end position="285"/>
    </location>
</feature>
<feature type="compositionally biased region" description="Polar residues" evidence="4">
    <location>
        <begin position="203"/>
        <end position="221"/>
    </location>
</feature>
<feature type="region of interest" description="Disordered" evidence="4">
    <location>
        <begin position="203"/>
        <end position="288"/>
    </location>
</feature>
<feature type="region of interest" description="Disordered" evidence="4">
    <location>
        <begin position="370"/>
        <end position="468"/>
    </location>
</feature>
<accession>A0A1M3SYV6</accession>
<dbReference type="AlphaFoldDB" id="A0A1M3SYV6"/>
<keyword evidence="2" id="KW-0804">Transcription</keyword>
<reference evidence="6" key="1">
    <citation type="journal article" date="2017" name="Genome Biol.">
        <title>Comparative genomics reveals high biological diversity and specific adaptations in the industrially and medically important fungal genus Aspergillus.</title>
        <authorList>
            <person name="de Vries R.P."/>
            <person name="Riley R."/>
            <person name="Wiebenga A."/>
            <person name="Aguilar-Osorio G."/>
            <person name="Amillis S."/>
            <person name="Uchima C.A."/>
            <person name="Anderluh G."/>
            <person name="Asadollahi M."/>
            <person name="Askin M."/>
            <person name="Barry K."/>
            <person name="Battaglia E."/>
            <person name="Bayram O."/>
            <person name="Benocci T."/>
            <person name="Braus-Stromeyer S.A."/>
            <person name="Caldana C."/>
            <person name="Canovas D."/>
            <person name="Cerqueira G.C."/>
            <person name="Chen F."/>
            <person name="Chen W."/>
            <person name="Choi C."/>
            <person name="Clum A."/>
            <person name="Dos Santos R.A."/>
            <person name="Damasio A.R."/>
            <person name="Diallinas G."/>
            <person name="Emri T."/>
            <person name="Fekete E."/>
            <person name="Flipphi M."/>
            <person name="Freyberg S."/>
            <person name="Gallo A."/>
            <person name="Gournas C."/>
            <person name="Habgood R."/>
            <person name="Hainaut M."/>
            <person name="Harispe M.L."/>
            <person name="Henrissat B."/>
            <person name="Hilden K.S."/>
            <person name="Hope R."/>
            <person name="Hossain A."/>
            <person name="Karabika E."/>
            <person name="Karaffa L."/>
            <person name="Karanyi Z."/>
            <person name="Krasevec N."/>
            <person name="Kuo A."/>
            <person name="Kusch H."/>
            <person name="LaButti K."/>
            <person name="Lagendijk E.L."/>
            <person name="Lapidus A."/>
            <person name="Levasseur A."/>
            <person name="Lindquist E."/>
            <person name="Lipzen A."/>
            <person name="Logrieco A.F."/>
            <person name="MacCabe A."/>
            <person name="Maekelae M.R."/>
            <person name="Malavazi I."/>
            <person name="Melin P."/>
            <person name="Meyer V."/>
            <person name="Mielnichuk N."/>
            <person name="Miskei M."/>
            <person name="Molnar A.P."/>
            <person name="Mule G."/>
            <person name="Ngan C.Y."/>
            <person name="Orejas M."/>
            <person name="Orosz E."/>
            <person name="Ouedraogo J.P."/>
            <person name="Overkamp K.M."/>
            <person name="Park H.-S."/>
            <person name="Perrone G."/>
            <person name="Piumi F."/>
            <person name="Punt P.J."/>
            <person name="Ram A.F."/>
            <person name="Ramon A."/>
            <person name="Rauscher S."/>
            <person name="Record E."/>
            <person name="Riano-Pachon D.M."/>
            <person name="Robert V."/>
            <person name="Roehrig J."/>
            <person name="Ruller R."/>
            <person name="Salamov A."/>
            <person name="Salih N.S."/>
            <person name="Samson R.A."/>
            <person name="Sandor E."/>
            <person name="Sanguinetti M."/>
            <person name="Schuetze T."/>
            <person name="Sepcic K."/>
            <person name="Shelest E."/>
            <person name="Sherlock G."/>
            <person name="Sophianopoulou V."/>
            <person name="Squina F.M."/>
            <person name="Sun H."/>
            <person name="Susca A."/>
            <person name="Todd R.B."/>
            <person name="Tsang A."/>
            <person name="Unkles S.E."/>
            <person name="van de Wiele N."/>
            <person name="van Rossen-Uffink D."/>
            <person name="Oliveira J.V."/>
            <person name="Vesth T.C."/>
            <person name="Visser J."/>
            <person name="Yu J.-H."/>
            <person name="Zhou M."/>
            <person name="Andersen M.R."/>
            <person name="Archer D.B."/>
            <person name="Baker S.E."/>
            <person name="Benoit I."/>
            <person name="Brakhage A.A."/>
            <person name="Braus G.H."/>
            <person name="Fischer R."/>
            <person name="Frisvad J.C."/>
            <person name="Goldman G.H."/>
            <person name="Houbraken J."/>
            <person name="Oakley B."/>
            <person name="Pocsi I."/>
            <person name="Scazzocchio C."/>
            <person name="Seiboth B."/>
            <person name="vanKuyk P.A."/>
            <person name="Wortman J."/>
            <person name="Dyer P.S."/>
            <person name="Grigoriev I.V."/>
        </authorList>
    </citation>
    <scope>NUCLEOTIDE SEQUENCE [LARGE SCALE GENOMIC DNA]</scope>
    <source>
        <strain evidence="6">CBS 106.47</strain>
    </source>
</reference>
<evidence type="ECO:0000313" key="5">
    <source>
        <dbReference type="EMBL" id="OJZ79682.1"/>
    </source>
</evidence>
<dbReference type="VEuPathDB" id="FungiDB:ASPFODRAFT_213150"/>
<evidence type="ECO:0000256" key="4">
    <source>
        <dbReference type="SAM" id="MobiDB-lite"/>
    </source>
</evidence>
<keyword evidence="1" id="KW-0805">Transcription regulation</keyword>
<sequence length="468" mass="50960">MMESVNRAERRDIGSGSELVDFSSPPADHPLPSLSVYTQRLAHVDEGLKLYLSTVEQGQSLAANRGEAVSASYLTQQLARLFTTTEPETVRGPRIDWAQVILRQNALSRNAEDGTYTLGESLIRIAEIDAGLISSGRPRQFLTPWPPVSDLQKELKILDVVSTELGELMKTLASLSYKGVQLQKHLQHRKDTLCQDPEISRTLVPSSDTQPYFQSMPTDNLSENRNDRVPENILVPDTPGRRRGSILYGTAGGYSPDQHVGNEATGPSLHRAPSASKTTGTQSPLKGTGVTHRPCDYCWRNNKTCRLKLPGTCFNCAERKKKCKYSSAKSPTASGRAVGPVSVAAETQSAVLHSHANYQAENAALLFAGGQDRPRSNSGDPADQLTGNRGSATLASHPRTSQVPVSPSNREGSYPTTAASTAEDELELPHTRTIRSSSLVRREIGDAEDNHTAKRSRVARQVSFDYSS</sequence>
<evidence type="ECO:0000256" key="2">
    <source>
        <dbReference type="ARBA" id="ARBA00023163"/>
    </source>
</evidence>
<keyword evidence="3" id="KW-0539">Nucleus</keyword>
<evidence type="ECO:0000256" key="3">
    <source>
        <dbReference type="ARBA" id="ARBA00023242"/>
    </source>
</evidence>
<protein>
    <recommendedName>
        <fullName evidence="7">Zn(2)-C6 fungal-type domain-containing protein</fullName>
    </recommendedName>
</protein>
<dbReference type="GO" id="GO:0008270">
    <property type="term" value="F:zinc ion binding"/>
    <property type="evidence" value="ECO:0007669"/>
    <property type="project" value="InterPro"/>
</dbReference>
<gene>
    <name evidence="5" type="ORF">ASPFODRAFT_213150</name>
</gene>
<evidence type="ECO:0000313" key="6">
    <source>
        <dbReference type="Proteomes" id="UP000184063"/>
    </source>
</evidence>
<dbReference type="InterPro" id="IPR001138">
    <property type="entry name" value="Zn2Cys6_DnaBD"/>
</dbReference>
<dbReference type="GO" id="GO:0000981">
    <property type="term" value="F:DNA-binding transcription factor activity, RNA polymerase II-specific"/>
    <property type="evidence" value="ECO:0007669"/>
    <property type="project" value="InterPro"/>
</dbReference>
<evidence type="ECO:0000256" key="1">
    <source>
        <dbReference type="ARBA" id="ARBA00023015"/>
    </source>
</evidence>
<feature type="compositionally biased region" description="Polar residues" evidence="4">
    <location>
        <begin position="385"/>
        <end position="420"/>
    </location>
</feature>
<name>A0A1M3SYV6_ASPLC</name>
<evidence type="ECO:0008006" key="7">
    <source>
        <dbReference type="Google" id="ProtNLM"/>
    </source>
</evidence>
<feature type="compositionally biased region" description="Basic and acidic residues" evidence="4">
    <location>
        <begin position="1"/>
        <end position="13"/>
    </location>
</feature>